<dbReference type="NCBIfam" id="TIGR03353">
    <property type="entry name" value="VI_chp_4"/>
    <property type="match status" value="1"/>
</dbReference>
<evidence type="ECO:0000313" key="2">
    <source>
        <dbReference type="Proteomes" id="UP000601768"/>
    </source>
</evidence>
<evidence type="ECO:0000313" key="1">
    <source>
        <dbReference type="EMBL" id="MBC3766687.1"/>
    </source>
</evidence>
<accession>A0A8J6M339</accession>
<keyword evidence="2" id="KW-1185">Reference proteome</keyword>
<dbReference type="EMBL" id="JACNEP010000009">
    <property type="protein sequence ID" value="MBC3766687.1"/>
    <property type="molecule type" value="Genomic_DNA"/>
</dbReference>
<organism evidence="1 2">
    <name type="scientific">Neptunicella marina</name>
    <dbReference type="NCBI Taxonomy" id="2125989"/>
    <lineage>
        <taxon>Bacteria</taxon>
        <taxon>Pseudomonadati</taxon>
        <taxon>Pseudomonadota</taxon>
        <taxon>Gammaproteobacteria</taxon>
        <taxon>Alteromonadales</taxon>
        <taxon>Alteromonadaceae</taxon>
        <taxon>Neptunicella</taxon>
    </lineage>
</organism>
<dbReference type="RefSeq" id="WP_186507214.1">
    <property type="nucleotide sequence ID" value="NZ_JACNEP010000009.1"/>
</dbReference>
<dbReference type="InterPro" id="IPR010263">
    <property type="entry name" value="T6SS_TssK"/>
</dbReference>
<reference evidence="1" key="2">
    <citation type="submission" date="2020-08" db="EMBL/GenBank/DDBJ databases">
        <authorList>
            <person name="Lai Q."/>
        </authorList>
    </citation>
    <scope>NUCLEOTIDE SEQUENCE</scope>
    <source>
        <strain evidence="1">S27-2</strain>
    </source>
</reference>
<dbReference type="AlphaFoldDB" id="A0A8J6M339"/>
<comment type="caution">
    <text evidence="1">The sequence shown here is derived from an EMBL/GenBank/DDBJ whole genome shotgun (WGS) entry which is preliminary data.</text>
</comment>
<reference evidence="1" key="1">
    <citation type="journal article" date="2018" name="Int. J. Syst. Evol. Microbiol.">
        <title>Neptunicella marina gen. nov., sp. nov., isolated from surface seawater.</title>
        <authorList>
            <person name="Liu X."/>
            <person name="Lai Q."/>
            <person name="Du Y."/>
            <person name="Zhang X."/>
            <person name="Liu Z."/>
            <person name="Sun F."/>
            <person name="Shao Z."/>
        </authorList>
    </citation>
    <scope>NUCLEOTIDE SEQUENCE</scope>
    <source>
        <strain evidence="1">S27-2</strain>
    </source>
</reference>
<proteinExistence type="predicted"/>
<sequence>MAVNDRVVWSEGLFLRPQHFQQQDRHTQHLVKTSLQGLQIYRWGFSQLEIDHDLLKTGKFSLRSATGVLPDGVAFSLDNQQLELDITDDMQDKKLFLCLPISRSKTQEFSDVAEDSHIRYQSCSLAISDNATSDSEQVEITVGSPRFKLAADNEELDAFHTLAVAEVVQVGADKNIILNEDFIPPSLSTNQQPILHGYMTELEGMLHQRAESLAGRVSGAGRTSTEISDFLLLQAINRFEPLIHQLSVLPDLHPLHFYQQLLQISGELSTFTRKERRPPQFDDYQHNNLQQSFLQVMSCLRESLSAVLETAATQIDLSQPNQYGIRTCSVGNQEMLRKAMFVLAIKADVPDDTLRQAFPGHLKIGAVEKIAQLINKSLPGVAISPMPAAPRQIPFHAGTTYFQINTTSAAWEDIQKSGSLAFHVAGQYPGLDMSFWAVRQ</sequence>
<gene>
    <name evidence="1" type="primary">tssK</name>
    <name evidence="1" type="ORF">H8B19_12425</name>
</gene>
<dbReference type="PANTHER" id="PTHR35566">
    <property type="entry name" value="BLR3599 PROTEIN"/>
    <property type="match status" value="1"/>
</dbReference>
<name>A0A8J6M339_9ALTE</name>
<dbReference type="PANTHER" id="PTHR35566:SF1">
    <property type="entry name" value="TYPE VI SECRETION SYSTEM BASEPLATE COMPONENT TSSK1"/>
    <property type="match status" value="1"/>
</dbReference>
<dbReference type="Proteomes" id="UP000601768">
    <property type="component" value="Unassembled WGS sequence"/>
</dbReference>
<dbReference type="Pfam" id="PF05936">
    <property type="entry name" value="T6SS_VasE"/>
    <property type="match status" value="1"/>
</dbReference>
<protein>
    <submittedName>
        <fullName evidence="1">Type VI secretion system baseplate subunit TssK</fullName>
    </submittedName>
</protein>